<keyword evidence="2" id="KW-1185">Reference proteome</keyword>
<dbReference type="Proteomes" id="UP000028181">
    <property type="component" value="Chromosome I"/>
</dbReference>
<protein>
    <submittedName>
        <fullName evidence="1">Uncharacterized protein</fullName>
    </submittedName>
</protein>
<evidence type="ECO:0000313" key="2">
    <source>
        <dbReference type="Proteomes" id="UP000028181"/>
    </source>
</evidence>
<dbReference type="eggNOG" id="ENOG5030ZZP">
    <property type="taxonomic scope" value="Bacteria"/>
</dbReference>
<evidence type="ECO:0000313" key="1">
    <source>
        <dbReference type="EMBL" id="CDN49326.1"/>
    </source>
</evidence>
<dbReference type="PATRIC" id="fig|1028800.3.peg.3210"/>
<sequence>MKNVEDLTTSAKTMHDRYASGRMDREIVRQWVMGLSMYPEPYGRHIQEAAAWFKPSRDDMDPVELKIADLARLQAIYRP</sequence>
<dbReference type="KEGG" id="ngg:RG540_CH31620"/>
<dbReference type="RefSeq" id="WP_038589664.1">
    <property type="nucleotide sequence ID" value="NZ_HG938353.1"/>
</dbReference>
<dbReference type="HOGENOM" id="CLU_196816_0_0_5"/>
<reference evidence="2" key="1">
    <citation type="journal article" date="2014" name="BMC Genomics">
        <title>Genome sequencing of two Neorhizobium galegae strains reveals a noeT gene responsible for the unusual acetylation of the nodulation factors.</title>
        <authorList>
            <person name="Osterman J."/>
            <person name="Marsh J."/>
            <person name="Laine P.K."/>
            <person name="Zeng Z."/>
            <person name="Alatalo E."/>
            <person name="Sullivan J.T."/>
            <person name="Young J.P."/>
            <person name="Thomas-Oates J."/>
            <person name="Paulin L."/>
            <person name="Lindstrom K."/>
        </authorList>
    </citation>
    <scope>NUCLEOTIDE SEQUENCE [LARGE SCALE GENOMIC DNA]</scope>
    <source>
        <strain evidence="2">HAMBI 540</strain>
    </source>
</reference>
<dbReference type="AlphaFoldDB" id="A0A068SU88"/>
<dbReference type="OrthoDB" id="8377972at2"/>
<proteinExistence type="predicted"/>
<dbReference type="EMBL" id="HG938353">
    <property type="protein sequence ID" value="CDN49326.1"/>
    <property type="molecule type" value="Genomic_DNA"/>
</dbReference>
<organism evidence="1 2">
    <name type="scientific">Neorhizobium galegae bv. orientalis str. HAMBI 540</name>
    <dbReference type="NCBI Taxonomy" id="1028800"/>
    <lineage>
        <taxon>Bacteria</taxon>
        <taxon>Pseudomonadati</taxon>
        <taxon>Pseudomonadota</taxon>
        <taxon>Alphaproteobacteria</taxon>
        <taxon>Hyphomicrobiales</taxon>
        <taxon>Rhizobiaceae</taxon>
        <taxon>Rhizobium/Agrobacterium group</taxon>
        <taxon>Neorhizobium</taxon>
    </lineage>
</organism>
<name>A0A068SU88_NEOGA</name>
<dbReference type="GeneID" id="24259593"/>
<accession>A0A068SU88</accession>
<gene>
    <name evidence="1" type="ORF">RG540_CH31620</name>
</gene>